<proteinExistence type="predicted"/>
<dbReference type="AlphaFoldDB" id="A0A2U1TB29"/>
<dbReference type="Proteomes" id="UP000244962">
    <property type="component" value="Unassembled WGS sequence"/>
</dbReference>
<feature type="transmembrane region" description="Helical" evidence="2">
    <location>
        <begin position="252"/>
        <end position="273"/>
    </location>
</feature>
<evidence type="ECO:0000256" key="1">
    <source>
        <dbReference type="SAM" id="MobiDB-lite"/>
    </source>
</evidence>
<gene>
    <name evidence="4" type="ORF">DF223_13125</name>
</gene>
<accession>A0A2U1TB29</accession>
<evidence type="ECO:0000259" key="3">
    <source>
        <dbReference type="Pfam" id="PF21725"/>
    </source>
</evidence>
<keyword evidence="5" id="KW-1185">Reference proteome</keyword>
<comment type="caution">
    <text evidence="4">The sequence shown here is derived from an EMBL/GenBank/DDBJ whole genome shotgun (WGS) entry which is preliminary data.</text>
</comment>
<name>A0A2U1TB29_9MICO</name>
<keyword evidence="2" id="KW-0812">Transmembrane</keyword>
<feature type="transmembrane region" description="Helical" evidence="2">
    <location>
        <begin position="205"/>
        <end position="232"/>
    </location>
</feature>
<sequence length="448" mass="47206">MADTEFQPLEGDDAVVSSKATHYLEIAHAITRSIASLKSLADTSQMTSKAIDAVRTSATSVAEDIAKAQERYEVTANALQTYAGKLKTAKSNADTAIASIGSAQSNVDAAETAKTTAQKAAEGDPTLPPTAVDDADSDLVAASSALSGYQQDWRDARTYKNNAAEEAVASIIGVTEGKKGDKLNDSLWDNVGSKIYEAFKNICKWAGILAIFFSWVPFLGQILMVLAAIGAILELVDSLVKAIGEGGSWMDVLGAAAGVALTFFGGALIKHLGKLAKSSVIMKSAAKVVGNPAALNRMKGTLGLKNTQSIAPTMMEAGARMRMGAKDIFFKEPFNAMFKLEKGLTKAELGDFKTMFKTIVTEPALGAIKFNKDTFTALRLAAQNPSILADPMTLSRLGLAATVHGAQSANAVLNFDVSSLESYAIGPIGDSINAGKDTVDVIESFFRR</sequence>
<dbReference type="Pfam" id="PF21725">
    <property type="entry name" value="T7SS_signal"/>
    <property type="match status" value="1"/>
</dbReference>
<organism evidence="4 5">
    <name type="scientific">Mycetocola zhujimingii</name>
    <dbReference type="NCBI Taxonomy" id="2079792"/>
    <lineage>
        <taxon>Bacteria</taxon>
        <taxon>Bacillati</taxon>
        <taxon>Actinomycetota</taxon>
        <taxon>Actinomycetes</taxon>
        <taxon>Micrococcales</taxon>
        <taxon>Microbacteriaceae</taxon>
        <taxon>Mycetocola</taxon>
    </lineage>
</organism>
<keyword evidence="2" id="KW-0472">Membrane</keyword>
<dbReference type="InterPro" id="IPR049082">
    <property type="entry name" value="T7SS_signal"/>
</dbReference>
<protein>
    <recommendedName>
        <fullName evidence="3">Putative T7SS secretion signal domain-containing protein</fullName>
    </recommendedName>
</protein>
<dbReference type="RefSeq" id="WP_108963534.1">
    <property type="nucleotide sequence ID" value="NZ_QEFB01000014.1"/>
</dbReference>
<reference evidence="5" key="1">
    <citation type="submission" date="2018-04" db="EMBL/GenBank/DDBJ databases">
        <authorList>
            <person name="Liu S."/>
            <person name="Wang Z."/>
            <person name="Li J."/>
        </authorList>
    </citation>
    <scope>NUCLEOTIDE SEQUENCE [LARGE SCALE GENOMIC DNA]</scope>
    <source>
        <strain evidence="5">622</strain>
    </source>
</reference>
<feature type="region of interest" description="Disordered" evidence="1">
    <location>
        <begin position="113"/>
        <end position="132"/>
    </location>
</feature>
<feature type="domain" description="Putative T7SS secretion signal" evidence="3">
    <location>
        <begin position="10"/>
        <end position="171"/>
    </location>
</feature>
<dbReference type="EMBL" id="QEFB01000014">
    <property type="protein sequence ID" value="PWC06105.1"/>
    <property type="molecule type" value="Genomic_DNA"/>
</dbReference>
<evidence type="ECO:0000313" key="5">
    <source>
        <dbReference type="Proteomes" id="UP000244962"/>
    </source>
</evidence>
<evidence type="ECO:0000256" key="2">
    <source>
        <dbReference type="SAM" id="Phobius"/>
    </source>
</evidence>
<evidence type="ECO:0000313" key="4">
    <source>
        <dbReference type="EMBL" id="PWC06105.1"/>
    </source>
</evidence>
<keyword evidence="2" id="KW-1133">Transmembrane helix</keyword>